<accession>W6N3F0</accession>
<dbReference type="Proteomes" id="UP000019482">
    <property type="component" value="Unassembled WGS sequence"/>
</dbReference>
<sequence length="390" mass="43833">MTNNEENLMNKYINGINSTMDNIKIGEIVSGKVISISDENVIVNIGYMYDGILNKKDISKENLKPAEMFKPGDEIDVYIEKINDKEGLLILSKIRADKKIHWNNLKNAFENEENVECKIKEVVKGGVAAYLGEIRGFIPTSQLSVKYVENLNEFVDRKLEVRIIDINEAKNNIVLSRKKVEEVELEEKKNDTLNKIKPGDKVKGKVTKLMKFGAFVDLGGVEGLIHISELSWERVKNPSDVVSIGDEVEVYILDIDRGKSRISLSLKDITPNPWDNIDKKYKIDDIIKGKIVKIINIGAFVQIEPGVEGLVHVSEISDEHIAKPEDVLQVGNNVNVKILSIDSNAKKISLSIKDAENTSKEDYSEYTNNSEEGFSIGEVFNGKLKNLKLN</sequence>
<dbReference type="GeneID" id="29418220"/>
<keyword evidence="7" id="KW-1185">Reference proteome</keyword>
<reference evidence="6 7" key="1">
    <citation type="journal article" date="2015" name="Genome Announc.">
        <title>Draft Genome Sequence of Clostridium tyrobutyricum Strain DIVETGP, Isolated from Cow's Milk for Grana Padano Production.</title>
        <authorList>
            <person name="Soggiu A."/>
            <person name="Piras C."/>
            <person name="Gaiarsa S."/>
            <person name="Sassera D."/>
            <person name="Roncada P."/>
            <person name="Bendixen E."/>
            <person name="Brasca M."/>
            <person name="Bonizzi L."/>
        </authorList>
    </citation>
    <scope>NUCLEOTIDE SEQUENCE [LARGE SCALE GENOMIC DNA]</scope>
    <source>
        <strain evidence="6 7">DIVETGP</strain>
    </source>
</reference>
<gene>
    <name evidence="6" type="ORF">CTDIVETGP_1058</name>
</gene>
<comment type="similarity">
    <text evidence="1">Belongs to the bacterial ribosomal protein bS1 family.</text>
</comment>
<dbReference type="CDD" id="cd04465">
    <property type="entry name" value="S1_RPS1_repeat_ec2_hs2"/>
    <property type="match status" value="1"/>
</dbReference>
<organism evidence="6 7">
    <name type="scientific">Clostridium tyrobutyricum DIVETGP</name>
    <dbReference type="NCBI Taxonomy" id="1408889"/>
    <lineage>
        <taxon>Bacteria</taxon>
        <taxon>Bacillati</taxon>
        <taxon>Bacillota</taxon>
        <taxon>Clostridia</taxon>
        <taxon>Eubacteriales</taxon>
        <taxon>Clostridiaceae</taxon>
        <taxon>Clostridium</taxon>
    </lineage>
</organism>
<name>W6N3F0_CLOTY</name>
<dbReference type="CDD" id="cd05688">
    <property type="entry name" value="S1_RPS1_repeat_ec3"/>
    <property type="match status" value="1"/>
</dbReference>
<dbReference type="SUPFAM" id="SSF50249">
    <property type="entry name" value="Nucleic acid-binding proteins"/>
    <property type="match status" value="4"/>
</dbReference>
<feature type="domain" description="S1 motif" evidence="5">
    <location>
        <begin position="112"/>
        <end position="178"/>
    </location>
</feature>
<dbReference type="PROSITE" id="PS50126">
    <property type="entry name" value="S1"/>
    <property type="match status" value="4"/>
</dbReference>
<dbReference type="GO" id="GO:0006412">
    <property type="term" value="P:translation"/>
    <property type="evidence" value="ECO:0007669"/>
    <property type="project" value="TreeGrafter"/>
</dbReference>
<protein>
    <submittedName>
        <fullName evidence="6">SSU ribosomal protein S1p</fullName>
    </submittedName>
</protein>
<keyword evidence="2 6" id="KW-0689">Ribosomal protein</keyword>
<dbReference type="Gene3D" id="2.40.50.140">
    <property type="entry name" value="Nucleic acid-binding proteins"/>
    <property type="match status" value="4"/>
</dbReference>
<dbReference type="AlphaFoldDB" id="W6N3F0"/>
<dbReference type="EMBL" id="CBXI010000016">
    <property type="protein sequence ID" value="CDL90988.1"/>
    <property type="molecule type" value="Genomic_DNA"/>
</dbReference>
<dbReference type="PANTHER" id="PTHR10724:SF7">
    <property type="entry name" value="SMALL RIBOSOMAL SUBUNIT PROTEIN BS1C"/>
    <property type="match status" value="1"/>
</dbReference>
<dbReference type="InterPro" id="IPR050437">
    <property type="entry name" value="Ribos_protein_bS1-like"/>
</dbReference>
<evidence type="ECO:0000259" key="5">
    <source>
        <dbReference type="PROSITE" id="PS50126"/>
    </source>
</evidence>
<comment type="function">
    <text evidence="4">Binds mRNA; thus facilitating recognition of the initiation point. It is needed to translate mRNA with a short Shine-Dalgarno (SD) purine-rich sequence.</text>
</comment>
<dbReference type="NCBIfam" id="NF005208">
    <property type="entry name" value="PRK06676.1"/>
    <property type="match status" value="1"/>
</dbReference>
<feature type="domain" description="S1 motif" evidence="5">
    <location>
        <begin position="284"/>
        <end position="353"/>
    </location>
</feature>
<evidence type="ECO:0000313" key="6">
    <source>
        <dbReference type="EMBL" id="CDL90988.1"/>
    </source>
</evidence>
<dbReference type="GO" id="GO:0003729">
    <property type="term" value="F:mRNA binding"/>
    <property type="evidence" value="ECO:0007669"/>
    <property type="project" value="TreeGrafter"/>
</dbReference>
<evidence type="ECO:0000256" key="4">
    <source>
        <dbReference type="ARBA" id="ARBA00025604"/>
    </source>
</evidence>
<dbReference type="SMART" id="SM00316">
    <property type="entry name" value="S1"/>
    <property type="match status" value="4"/>
</dbReference>
<dbReference type="FunFam" id="2.40.50.140:FF:000051">
    <property type="entry name" value="RNA-binding transcriptional accessory protein"/>
    <property type="match status" value="1"/>
</dbReference>
<evidence type="ECO:0000313" key="7">
    <source>
        <dbReference type="Proteomes" id="UP000019482"/>
    </source>
</evidence>
<evidence type="ECO:0000256" key="1">
    <source>
        <dbReference type="ARBA" id="ARBA00006767"/>
    </source>
</evidence>
<dbReference type="GO" id="GO:0022627">
    <property type="term" value="C:cytosolic small ribosomal subunit"/>
    <property type="evidence" value="ECO:0007669"/>
    <property type="project" value="TreeGrafter"/>
</dbReference>
<dbReference type="InterPro" id="IPR035104">
    <property type="entry name" value="Ribosomal_protein_S1-like"/>
</dbReference>
<dbReference type="FunFam" id="2.40.50.140:FF:000103">
    <property type="entry name" value="protein RRP5 homolog"/>
    <property type="match status" value="1"/>
</dbReference>
<dbReference type="InterPro" id="IPR003029">
    <property type="entry name" value="S1_domain"/>
</dbReference>
<keyword evidence="3" id="KW-0687">Ribonucleoprotein</keyword>
<dbReference type="CDD" id="cd05687">
    <property type="entry name" value="S1_RPS1_repeat_ec1_hs1"/>
    <property type="match status" value="1"/>
</dbReference>
<feature type="domain" description="S1 motif" evidence="5">
    <location>
        <begin position="26"/>
        <end position="94"/>
    </location>
</feature>
<dbReference type="OrthoDB" id="9804077at2"/>
<proteinExistence type="inferred from homology"/>
<dbReference type="PANTHER" id="PTHR10724">
    <property type="entry name" value="30S RIBOSOMAL PROTEIN S1"/>
    <property type="match status" value="1"/>
</dbReference>
<feature type="domain" description="S1 motif" evidence="5">
    <location>
        <begin position="199"/>
        <end position="267"/>
    </location>
</feature>
<dbReference type="PRINTS" id="PR00681">
    <property type="entry name" value="RIBOSOMALS1"/>
</dbReference>
<evidence type="ECO:0000256" key="2">
    <source>
        <dbReference type="ARBA" id="ARBA00022980"/>
    </source>
</evidence>
<evidence type="ECO:0000256" key="3">
    <source>
        <dbReference type="ARBA" id="ARBA00023274"/>
    </source>
</evidence>
<dbReference type="GO" id="GO:0003735">
    <property type="term" value="F:structural constituent of ribosome"/>
    <property type="evidence" value="ECO:0007669"/>
    <property type="project" value="TreeGrafter"/>
</dbReference>
<dbReference type="InterPro" id="IPR012340">
    <property type="entry name" value="NA-bd_OB-fold"/>
</dbReference>
<dbReference type="RefSeq" id="WP_017750959.1">
    <property type="nucleotide sequence ID" value="NZ_CBXI010000016.1"/>
</dbReference>
<comment type="caution">
    <text evidence="6">The sequence shown here is derived from an EMBL/GenBank/DDBJ whole genome shotgun (WGS) entry which is preliminary data.</text>
</comment>
<dbReference type="Pfam" id="PF00575">
    <property type="entry name" value="S1"/>
    <property type="match status" value="4"/>
</dbReference>